<protein>
    <submittedName>
        <fullName evidence="2">Uncharacterized protein</fullName>
    </submittedName>
</protein>
<dbReference type="OrthoDB" id="5296805at2"/>
<feature type="transmembrane region" description="Helical" evidence="1">
    <location>
        <begin position="12"/>
        <end position="31"/>
    </location>
</feature>
<name>A0A150WR37_BDEBC</name>
<keyword evidence="3" id="KW-1185">Reference proteome</keyword>
<evidence type="ECO:0000313" key="3">
    <source>
        <dbReference type="Proteomes" id="UP000075320"/>
    </source>
</evidence>
<keyword evidence="1" id="KW-1133">Transmembrane helix</keyword>
<accession>A0A150WR37</accession>
<dbReference type="EMBL" id="LUKE01000001">
    <property type="protein sequence ID" value="KYG66880.1"/>
    <property type="molecule type" value="Genomic_DNA"/>
</dbReference>
<evidence type="ECO:0000313" key="2">
    <source>
        <dbReference type="EMBL" id="KYG66880.1"/>
    </source>
</evidence>
<dbReference type="AlphaFoldDB" id="A0A150WR37"/>
<proteinExistence type="predicted"/>
<keyword evidence="1" id="KW-0472">Membrane</keyword>
<keyword evidence="1" id="KW-0812">Transmembrane</keyword>
<organism evidence="2 3">
    <name type="scientific">Bdellovibrio bacteriovorus</name>
    <dbReference type="NCBI Taxonomy" id="959"/>
    <lineage>
        <taxon>Bacteria</taxon>
        <taxon>Pseudomonadati</taxon>
        <taxon>Bdellovibrionota</taxon>
        <taxon>Bdellovibrionia</taxon>
        <taxon>Bdellovibrionales</taxon>
        <taxon>Pseudobdellovibrionaceae</taxon>
        <taxon>Bdellovibrio</taxon>
    </lineage>
</organism>
<dbReference type="Proteomes" id="UP000075320">
    <property type="component" value="Unassembled WGS sequence"/>
</dbReference>
<sequence>MTPEKLDFIFPFFVFSYGLMMVLVLETPALVRLGEQRLGEIYHNMAKHKSLGWICFFVGGLWSAQNVWYSSL</sequence>
<feature type="transmembrane region" description="Helical" evidence="1">
    <location>
        <begin position="51"/>
        <end position="69"/>
    </location>
</feature>
<reference evidence="2 3" key="1">
    <citation type="submission" date="2016-03" db="EMBL/GenBank/DDBJ databases">
        <authorList>
            <person name="Ploux O."/>
        </authorList>
    </citation>
    <scope>NUCLEOTIDE SEQUENCE [LARGE SCALE GENOMIC DNA]</scope>
    <source>
        <strain evidence="2 3">R0</strain>
    </source>
</reference>
<comment type="caution">
    <text evidence="2">The sequence shown here is derived from an EMBL/GenBank/DDBJ whole genome shotgun (WGS) entry which is preliminary data.</text>
</comment>
<evidence type="ECO:0000256" key="1">
    <source>
        <dbReference type="SAM" id="Phobius"/>
    </source>
</evidence>
<gene>
    <name evidence="2" type="ORF">AZI86_07565</name>
</gene>